<keyword evidence="5" id="KW-0143">Chaperone</keyword>
<dbReference type="GO" id="GO:0001965">
    <property type="term" value="F:G-protein alpha-subunit binding"/>
    <property type="evidence" value="ECO:0007669"/>
    <property type="project" value="TreeGrafter"/>
</dbReference>
<gene>
    <name evidence="6" type="ORF">V5799_015011</name>
</gene>
<dbReference type="GO" id="GO:0005938">
    <property type="term" value="C:cell cortex"/>
    <property type="evidence" value="ECO:0007669"/>
    <property type="project" value="UniProtKB-SubCell"/>
</dbReference>
<keyword evidence="7" id="KW-1185">Reference proteome</keyword>
<dbReference type="InterPro" id="IPR011989">
    <property type="entry name" value="ARM-like"/>
</dbReference>
<dbReference type="Gene3D" id="1.25.10.10">
    <property type="entry name" value="Leucine-rich Repeat Variant"/>
    <property type="match status" value="1"/>
</dbReference>
<name>A0AAQ4E1D5_AMBAM</name>
<keyword evidence="4" id="KW-0344">Guanine-nucleotide releasing factor</keyword>
<evidence type="ECO:0000313" key="7">
    <source>
        <dbReference type="Proteomes" id="UP001321473"/>
    </source>
</evidence>
<dbReference type="AlphaFoldDB" id="A0AAQ4E1D5"/>
<comment type="subcellular location">
    <subcellularLocation>
        <location evidence="1">Cytoplasm</location>
        <location evidence="1">Cell cortex</location>
    </subcellularLocation>
</comment>
<dbReference type="EMBL" id="JARKHS020023790">
    <property type="protein sequence ID" value="KAK8768525.1"/>
    <property type="molecule type" value="Genomic_DNA"/>
</dbReference>
<comment type="caution">
    <text evidence="6">The sequence shown here is derived from an EMBL/GenBank/DDBJ whole genome shotgun (WGS) entry which is preliminary data.</text>
</comment>
<dbReference type="PRINTS" id="PR01802">
    <property type="entry name" value="SYNEMBRYN"/>
</dbReference>
<evidence type="ECO:0000256" key="1">
    <source>
        <dbReference type="ARBA" id="ARBA00004544"/>
    </source>
</evidence>
<evidence type="ECO:0000256" key="2">
    <source>
        <dbReference type="ARBA" id="ARBA00009049"/>
    </source>
</evidence>
<organism evidence="6 7">
    <name type="scientific">Amblyomma americanum</name>
    <name type="common">Lone star tick</name>
    <dbReference type="NCBI Taxonomy" id="6943"/>
    <lineage>
        <taxon>Eukaryota</taxon>
        <taxon>Metazoa</taxon>
        <taxon>Ecdysozoa</taxon>
        <taxon>Arthropoda</taxon>
        <taxon>Chelicerata</taxon>
        <taxon>Arachnida</taxon>
        <taxon>Acari</taxon>
        <taxon>Parasitiformes</taxon>
        <taxon>Ixodida</taxon>
        <taxon>Ixodoidea</taxon>
        <taxon>Ixodidae</taxon>
        <taxon>Amblyomminae</taxon>
        <taxon>Amblyomma</taxon>
    </lineage>
</organism>
<sequence>MGPPIVDQLLGASPDQAERLLEEFNAKHAQVFTFPDLSLDDRQRLVSRLLEVVSSEGAKESCRVRCLETLRLLSRDRCHLDEVFSPDVLADLARVAQLTGRPSEELGRVEHLPAPVVVEALKTLCNLIYNSPIVQQTCSHNGCVEGVMLRLKLYVHPELPHDVKFFDMRMLFLLTALCADTRPRLRTELHGLIYLRETLDLVLKLSEERTAAAQTSPGGPKRCMRLSRRGRHGAVGGSSEPEGCGGQTVVAPVLSSEDAALAAEVLKVLYNLTCSLDKFHIEEEDEVHFERLVGLLHDLLLCEVADADAKDQLHGQVVHLLSSVPRSSYGELLTEASSGEEGSFEGYNIDAVATLVAYLERRLDEEEASPKPSLQRQLTPVLLCLAECGRGHRILRRYLRSRVLPPLSDVMNRPEEGNTLRNRLVRLMTSPCTDTKQLAAELLFVLCKEKVGRLIKYTGYGNAAGLLARRGLLLGGSGNAGGPTLYSSDSEDSDTEEYSLHRENINPVLGCYQERKERPTEGLSQEQKEHEAMQLVSLMDRLARGGVVQPARVGADGRPHPIEHVLELQEDRDLTESESD</sequence>
<keyword evidence="3" id="KW-0963">Cytoplasm</keyword>
<evidence type="ECO:0000256" key="4">
    <source>
        <dbReference type="ARBA" id="ARBA00022658"/>
    </source>
</evidence>
<dbReference type="Pfam" id="PF10165">
    <property type="entry name" value="Ric8"/>
    <property type="match status" value="1"/>
</dbReference>
<reference evidence="6 7" key="1">
    <citation type="journal article" date="2023" name="Arcadia Sci">
        <title>De novo assembly of a long-read Amblyomma americanum tick genome.</title>
        <authorList>
            <person name="Chou S."/>
            <person name="Poskanzer K.E."/>
            <person name="Rollins M."/>
            <person name="Thuy-Boun P.S."/>
        </authorList>
    </citation>
    <scope>NUCLEOTIDE SEQUENCE [LARGE SCALE GENOMIC DNA]</scope>
    <source>
        <strain evidence="6">F_SG_1</strain>
        <tissue evidence="6">Salivary glands</tissue>
    </source>
</reference>
<dbReference type="PANTHER" id="PTHR12425:SF5">
    <property type="entry name" value="SYNEMBRYN"/>
    <property type="match status" value="1"/>
</dbReference>
<dbReference type="PANTHER" id="PTHR12425">
    <property type="entry name" value="SYNEMBRYN"/>
    <property type="match status" value="1"/>
</dbReference>
<dbReference type="SUPFAM" id="SSF48371">
    <property type="entry name" value="ARM repeat"/>
    <property type="match status" value="1"/>
</dbReference>
<evidence type="ECO:0000256" key="5">
    <source>
        <dbReference type="ARBA" id="ARBA00023186"/>
    </source>
</evidence>
<dbReference type="Proteomes" id="UP001321473">
    <property type="component" value="Unassembled WGS sequence"/>
</dbReference>
<proteinExistence type="inferred from homology"/>
<accession>A0AAQ4E1D5</accession>
<dbReference type="GO" id="GO:0005085">
    <property type="term" value="F:guanyl-nucleotide exchange factor activity"/>
    <property type="evidence" value="ECO:0007669"/>
    <property type="project" value="UniProtKB-KW"/>
</dbReference>
<evidence type="ECO:0000256" key="3">
    <source>
        <dbReference type="ARBA" id="ARBA00022490"/>
    </source>
</evidence>
<dbReference type="InterPro" id="IPR008376">
    <property type="entry name" value="Chaperone_Ric-8_A/B"/>
</dbReference>
<dbReference type="InterPro" id="IPR016024">
    <property type="entry name" value="ARM-type_fold"/>
</dbReference>
<dbReference type="GO" id="GO:0007186">
    <property type="term" value="P:G protein-coupled receptor signaling pathway"/>
    <property type="evidence" value="ECO:0007669"/>
    <property type="project" value="TreeGrafter"/>
</dbReference>
<protein>
    <submittedName>
        <fullName evidence="6">Uncharacterized protein</fullName>
    </submittedName>
</protein>
<evidence type="ECO:0000313" key="6">
    <source>
        <dbReference type="EMBL" id="KAK8768525.1"/>
    </source>
</evidence>
<comment type="similarity">
    <text evidence="2">Belongs to the synembryn family.</text>
</comment>
<dbReference type="InterPro" id="IPR019318">
    <property type="entry name" value="Gua_nucleotide_exch_fac_Ric8"/>
</dbReference>